<gene>
    <name evidence="2" type="ORF">Ctob_012431</name>
</gene>
<name>A0A0M0JVB0_9EUKA</name>
<comment type="caution">
    <text evidence="2">The sequence shown here is derived from an EMBL/GenBank/DDBJ whole genome shotgun (WGS) entry which is preliminary data.</text>
</comment>
<dbReference type="EMBL" id="JWZX01002220">
    <property type="protein sequence ID" value="KOO30470.1"/>
    <property type="molecule type" value="Genomic_DNA"/>
</dbReference>
<evidence type="ECO:0000259" key="1">
    <source>
        <dbReference type="Pfam" id="PF25255"/>
    </source>
</evidence>
<reference evidence="3" key="1">
    <citation type="journal article" date="2015" name="PLoS Genet.">
        <title>Genome Sequence and Transcriptome Analyses of Chrysochromulina tobin: Metabolic Tools for Enhanced Algal Fitness in the Prominent Order Prymnesiales (Haptophyceae).</title>
        <authorList>
            <person name="Hovde B.T."/>
            <person name="Deodato C.R."/>
            <person name="Hunsperger H.M."/>
            <person name="Ryken S.A."/>
            <person name="Yost W."/>
            <person name="Jha R.K."/>
            <person name="Patterson J."/>
            <person name="Monnat R.J. Jr."/>
            <person name="Barlow S.B."/>
            <person name="Starkenburg S.R."/>
            <person name="Cattolico R.A."/>
        </authorList>
    </citation>
    <scope>NUCLEOTIDE SEQUENCE</scope>
    <source>
        <strain evidence="3">CCMP291</strain>
    </source>
</reference>
<accession>A0A0M0JVB0</accession>
<feature type="domain" description="Ribonuclease II winged helix" evidence="1">
    <location>
        <begin position="65"/>
        <end position="141"/>
    </location>
</feature>
<dbReference type="AlphaFoldDB" id="A0A0M0JVB0"/>
<dbReference type="Pfam" id="PF25255">
    <property type="entry name" value="WHD_RNase_II"/>
    <property type="match status" value="1"/>
</dbReference>
<proteinExistence type="predicted"/>
<evidence type="ECO:0000313" key="2">
    <source>
        <dbReference type="EMBL" id="KOO30470.1"/>
    </source>
</evidence>
<sequence>MSKMAPLLGIVEAADTRKDKVTLVDASGTRHAVESKFIHISLGTYKGKLKEPSDILKEYTAIAAASPAELVQPELLEMAWELCADADEPSVSAKSILEQVDGSMYKTQLDVYRAYKLLTSDLGKVFFKTLSNVDYKAKTRASVQASKEHWCESHAKESDFCTLASS</sequence>
<protein>
    <recommendedName>
        <fullName evidence="1">Ribonuclease II winged helix domain-containing protein</fullName>
    </recommendedName>
</protein>
<organism evidence="2 3">
    <name type="scientific">Chrysochromulina tobinii</name>
    <dbReference type="NCBI Taxonomy" id="1460289"/>
    <lineage>
        <taxon>Eukaryota</taxon>
        <taxon>Haptista</taxon>
        <taxon>Haptophyta</taxon>
        <taxon>Prymnesiophyceae</taxon>
        <taxon>Prymnesiales</taxon>
        <taxon>Chrysochromulinaceae</taxon>
        <taxon>Chrysochromulina</taxon>
    </lineage>
</organism>
<dbReference type="Proteomes" id="UP000037460">
    <property type="component" value="Unassembled WGS sequence"/>
</dbReference>
<evidence type="ECO:0000313" key="3">
    <source>
        <dbReference type="Proteomes" id="UP000037460"/>
    </source>
</evidence>
<dbReference type="OrthoDB" id="10566629at2759"/>
<dbReference type="InterPro" id="IPR057324">
    <property type="entry name" value="WH_RNase_II"/>
</dbReference>
<keyword evidence="3" id="KW-1185">Reference proteome</keyword>